<dbReference type="GO" id="GO:0002031">
    <property type="term" value="P:G protein-coupled receptor internalization"/>
    <property type="evidence" value="ECO:0007669"/>
    <property type="project" value="TreeGrafter"/>
</dbReference>
<keyword evidence="8" id="KW-1185">Reference proteome</keyword>
<dbReference type="GeneTree" id="ENSGT00950000182887"/>
<dbReference type="GO" id="GO:0007399">
    <property type="term" value="P:nervous system development"/>
    <property type="evidence" value="ECO:0007669"/>
    <property type="project" value="UniProtKB-ARBA"/>
</dbReference>
<dbReference type="PROSITE" id="PS00295">
    <property type="entry name" value="ARRESTINS"/>
    <property type="match status" value="1"/>
</dbReference>
<dbReference type="SUPFAM" id="SSF81296">
    <property type="entry name" value="E set domains"/>
    <property type="match status" value="2"/>
</dbReference>
<dbReference type="InterPro" id="IPR017864">
    <property type="entry name" value="Arrestin_CS"/>
</dbReference>
<dbReference type="InterPro" id="IPR014753">
    <property type="entry name" value="Arrestin_N"/>
</dbReference>
<dbReference type="GO" id="GO:0001664">
    <property type="term" value="F:G protein-coupled receptor binding"/>
    <property type="evidence" value="ECO:0007669"/>
    <property type="project" value="TreeGrafter"/>
</dbReference>
<proteinExistence type="inferred from homology"/>
<feature type="domain" description="Arrestin C-terminal-like" evidence="6">
    <location>
        <begin position="193"/>
        <end position="351"/>
    </location>
</feature>
<evidence type="ECO:0000313" key="8">
    <source>
        <dbReference type="Proteomes" id="UP000694389"/>
    </source>
</evidence>
<dbReference type="Pfam" id="PF02752">
    <property type="entry name" value="Arrestin_C"/>
    <property type="match status" value="1"/>
</dbReference>
<dbReference type="FunFam" id="2.60.40.840:FF:000002">
    <property type="entry name" value="Arrestin 3"/>
    <property type="match status" value="1"/>
</dbReference>
<dbReference type="SMART" id="SM01017">
    <property type="entry name" value="Arrestin_C"/>
    <property type="match status" value="1"/>
</dbReference>
<evidence type="ECO:0000256" key="5">
    <source>
        <dbReference type="SAM" id="MobiDB-lite"/>
    </source>
</evidence>
<dbReference type="InterPro" id="IPR014756">
    <property type="entry name" value="Ig_E-set"/>
</dbReference>
<dbReference type="GO" id="GO:0001750">
    <property type="term" value="C:photoreceptor outer segment"/>
    <property type="evidence" value="ECO:0007669"/>
    <property type="project" value="TreeGrafter"/>
</dbReference>
<protein>
    <recommendedName>
        <fullName evidence="2">S-arrestin</fullName>
    </recommendedName>
    <alternativeName>
        <fullName evidence="4">Retinal S-antigen</fullName>
    </alternativeName>
    <alternativeName>
        <fullName evidence="3">Rod photoreceptor arrestin</fullName>
    </alternativeName>
</protein>
<organism evidence="7 8">
    <name type="scientific">Dicentrarchus labrax</name>
    <name type="common">European seabass</name>
    <name type="synonym">Morone labrax</name>
    <dbReference type="NCBI Taxonomy" id="13489"/>
    <lineage>
        <taxon>Eukaryota</taxon>
        <taxon>Metazoa</taxon>
        <taxon>Chordata</taxon>
        <taxon>Craniata</taxon>
        <taxon>Vertebrata</taxon>
        <taxon>Euteleostomi</taxon>
        <taxon>Actinopterygii</taxon>
        <taxon>Neopterygii</taxon>
        <taxon>Teleostei</taxon>
        <taxon>Neoteleostei</taxon>
        <taxon>Acanthomorphata</taxon>
        <taxon>Eupercaria</taxon>
        <taxon>Moronidae</taxon>
        <taxon>Dicentrarchus</taxon>
    </lineage>
</organism>
<dbReference type="PANTHER" id="PTHR11792:SF15">
    <property type="entry name" value="S-ARRESTIN"/>
    <property type="match status" value="1"/>
</dbReference>
<dbReference type="Gene3D" id="2.60.40.640">
    <property type="match status" value="1"/>
</dbReference>
<dbReference type="Pfam" id="PF00339">
    <property type="entry name" value="Arrestin_N"/>
    <property type="match status" value="1"/>
</dbReference>
<dbReference type="InterPro" id="IPR014752">
    <property type="entry name" value="Arrestin-like_C"/>
</dbReference>
<evidence type="ECO:0000313" key="7">
    <source>
        <dbReference type="Ensembl" id="ENSDLAP00005043802.2"/>
    </source>
</evidence>
<evidence type="ECO:0000256" key="1">
    <source>
        <dbReference type="ARBA" id="ARBA00005298"/>
    </source>
</evidence>
<accession>A0A8C4NSB9</accession>
<dbReference type="GO" id="GO:0001917">
    <property type="term" value="C:photoreceptor inner segment"/>
    <property type="evidence" value="ECO:0007669"/>
    <property type="project" value="TreeGrafter"/>
</dbReference>
<evidence type="ECO:0000256" key="3">
    <source>
        <dbReference type="ARBA" id="ARBA00041305"/>
    </source>
</evidence>
<dbReference type="Proteomes" id="UP000694389">
    <property type="component" value="Unassembled WGS sequence"/>
</dbReference>
<name>A0A8C4NSB9_DICLA</name>
<comment type="similarity">
    <text evidence="1">Belongs to the arrestin family.</text>
</comment>
<evidence type="ECO:0000256" key="2">
    <source>
        <dbReference type="ARBA" id="ARBA00040206"/>
    </source>
</evidence>
<dbReference type="PRINTS" id="PR00309">
    <property type="entry name" value="ARRESTIN"/>
</dbReference>
<sequence length="391" mass="43715">MSTKNVVFKKICKDKSVGVYMGKRDFVDRVDSVDPVDGVVIIDPEALQGRKAFVTLSCIFRYGRDDMDVMGISFRRELYMSTRQVYPPLQDRDKGVHTRMQAKLLRKLGDNAYPFFFEFPDNLPCSVALQPSTSDVGKQCAVEFEIKVFSAESQDAKIRKRSTVKLMLRKVQYAPEGEGVAPSVETTRDFVMSDKPLHVKASLDKEIYYHGETLKVHVIVTNNSSKNIKNIIISVDQVANVVLYSNDSYVKCVAIEEPGDSVAPGATLQKVYKLLPVLANNRERRGIALDGKLKHEDTNLASSSIVKEGVLKEVMGIMVSYRVMVKLIVGGMMGSSEVGLEVPFKLMHPKPDAEEEMEFQEFKRSYLKGMADDEDEDGNVSGGDDMAPKEK</sequence>
<dbReference type="InterPro" id="IPR011021">
    <property type="entry name" value="Arrestin-like_N"/>
</dbReference>
<reference evidence="7" key="2">
    <citation type="submission" date="2025-09" db="UniProtKB">
        <authorList>
            <consortium name="Ensembl"/>
        </authorList>
    </citation>
    <scope>IDENTIFICATION</scope>
</reference>
<feature type="region of interest" description="Disordered" evidence="5">
    <location>
        <begin position="368"/>
        <end position="391"/>
    </location>
</feature>
<reference evidence="7" key="1">
    <citation type="submission" date="2025-08" db="UniProtKB">
        <authorList>
            <consortium name="Ensembl"/>
        </authorList>
    </citation>
    <scope>IDENTIFICATION</scope>
</reference>
<dbReference type="Gene3D" id="2.60.40.840">
    <property type="match status" value="1"/>
</dbReference>
<dbReference type="InterPro" id="IPR011022">
    <property type="entry name" value="Arrestin_C-like"/>
</dbReference>
<dbReference type="Ensembl" id="ENSDLAT00005046775.2">
    <property type="protein sequence ID" value="ENSDLAP00005043802.2"/>
    <property type="gene ID" value="ENSDLAG00005019201.2"/>
</dbReference>
<evidence type="ECO:0000256" key="4">
    <source>
        <dbReference type="ARBA" id="ARBA00042071"/>
    </source>
</evidence>
<dbReference type="AlphaFoldDB" id="A0A8C4NSB9"/>
<dbReference type="PANTHER" id="PTHR11792">
    <property type="entry name" value="ARRESTIN"/>
    <property type="match status" value="1"/>
</dbReference>
<dbReference type="FunFam" id="2.60.40.640:FF:000011">
    <property type="entry name" value="S-arrestin isoform X2"/>
    <property type="match status" value="1"/>
</dbReference>
<dbReference type="GO" id="GO:0007165">
    <property type="term" value="P:signal transduction"/>
    <property type="evidence" value="ECO:0007669"/>
    <property type="project" value="InterPro"/>
</dbReference>
<evidence type="ECO:0000259" key="6">
    <source>
        <dbReference type="SMART" id="SM01017"/>
    </source>
</evidence>
<dbReference type="InterPro" id="IPR000698">
    <property type="entry name" value="Arrestin"/>
</dbReference>